<evidence type="ECO:0000313" key="1">
    <source>
        <dbReference type="EMBL" id="OIQ88061.1"/>
    </source>
</evidence>
<evidence type="ECO:0008006" key="2">
    <source>
        <dbReference type="Google" id="ProtNLM"/>
    </source>
</evidence>
<reference evidence="1" key="1">
    <citation type="submission" date="2016-10" db="EMBL/GenBank/DDBJ databases">
        <title>Sequence of Gallionella enrichment culture.</title>
        <authorList>
            <person name="Poehlein A."/>
            <person name="Muehling M."/>
            <person name="Daniel R."/>
        </authorList>
    </citation>
    <scope>NUCLEOTIDE SEQUENCE</scope>
</reference>
<organism evidence="1">
    <name type="scientific">mine drainage metagenome</name>
    <dbReference type="NCBI Taxonomy" id="410659"/>
    <lineage>
        <taxon>unclassified sequences</taxon>
        <taxon>metagenomes</taxon>
        <taxon>ecological metagenomes</taxon>
    </lineage>
</organism>
<protein>
    <recommendedName>
        <fullName evidence="2">Choline dehydrogenase</fullName>
    </recommendedName>
</protein>
<dbReference type="EMBL" id="MLJW01000390">
    <property type="protein sequence ID" value="OIQ88061.1"/>
    <property type="molecule type" value="Genomic_DNA"/>
</dbReference>
<dbReference type="InterPro" id="IPR010239">
    <property type="entry name" value="CHP02001"/>
</dbReference>
<accession>A0A1J5RIV4</accession>
<dbReference type="AlphaFoldDB" id="A0A1J5RIV4"/>
<proteinExistence type="predicted"/>
<sequence length="301" mass="31772">MMRKSMLVTALFGMGAVMPMLAMADEVAPAAAPAAPAAAAAPAPNWTFPGSVGLVSDYLWHGQTQTWGKPALQAGIEADHASGFYAGVWGSNVSSHWLPNANLETDWSVGFRNTFATDFRYDFGGTYVYYPDGNFNKSPAAVAAGTPYLSSKLNTVELYGILGWKWFSVKGGYNPTKFYGWNTNNSTVGSGFAGDKAAGVTGSTNGSGYVMASASYDIPGVTGLNLAAEVGRQMIANSTNLDWTWYKVGLTKSFDGGWAVNGAVSGTTGTNAYQGFNSFDLATDTKNIDSTKFVVSLSKSF</sequence>
<gene>
    <name evidence="1" type="ORF">GALL_300680</name>
</gene>
<comment type="caution">
    <text evidence="1">The sequence shown here is derived from an EMBL/GenBank/DDBJ whole genome shotgun (WGS) entry which is preliminary data.</text>
</comment>
<dbReference type="Pfam" id="PF09694">
    <property type="entry name" value="Gcw_chp"/>
    <property type="match status" value="1"/>
</dbReference>
<dbReference type="NCBIfam" id="TIGR02001">
    <property type="entry name" value="gcw_chp"/>
    <property type="match status" value="1"/>
</dbReference>
<name>A0A1J5RIV4_9ZZZZ</name>